<gene>
    <name evidence="1" type="ORF">IMCC3135_13545</name>
</gene>
<reference evidence="1 2" key="1">
    <citation type="submission" date="2016-12" db="EMBL/GenBank/DDBJ databases">
        <authorList>
            <person name="Song W.-J."/>
            <person name="Kurnit D.M."/>
        </authorList>
    </citation>
    <scope>NUCLEOTIDE SEQUENCE [LARGE SCALE GENOMIC DNA]</scope>
    <source>
        <strain evidence="1 2">IMCC3135</strain>
    </source>
</reference>
<dbReference type="RefSeq" id="WP_088918077.1">
    <property type="nucleotide sequence ID" value="NZ_CP018632.1"/>
</dbReference>
<dbReference type="Proteomes" id="UP000250079">
    <property type="component" value="Chromosome"/>
</dbReference>
<dbReference type="EMBL" id="CP018632">
    <property type="protein sequence ID" value="ASJ72794.1"/>
    <property type="molecule type" value="Genomic_DNA"/>
</dbReference>
<keyword evidence="2" id="KW-1185">Reference proteome</keyword>
<evidence type="ECO:0000313" key="1">
    <source>
        <dbReference type="EMBL" id="ASJ72794.1"/>
    </source>
</evidence>
<name>A0A2Z2P070_9GAMM</name>
<evidence type="ECO:0000313" key="2">
    <source>
        <dbReference type="Proteomes" id="UP000250079"/>
    </source>
</evidence>
<dbReference type="AlphaFoldDB" id="A0A2Z2P070"/>
<evidence type="ECO:0008006" key="3">
    <source>
        <dbReference type="Google" id="ProtNLM"/>
    </source>
</evidence>
<dbReference type="OrthoDB" id="138787at2"/>
<sequence>MQELESFLKERYYFPRARHVEGRASIAGIYGKKNRCGIYVLRFLNGEVYAGKSTDVTRRYVQHRIIHNDISHISFKRVPKSRLSAEEKAVISGLEDQDFTLRNIALTSIPKGVSDFDLVMPLAEQDEWVQTHDAPLLTGTRIQDETLRQKYQKRFKTLASKPYAEESTEFLRRYVQLGLPVPIESEYSFWSCSCLPTYSTKHVTVYSRINVYWQEVLTVINEDNVLWFSFHLARSPLELEHGKSLDSLKRKHRSLQMGNYLYETGGSDQVHLEVQGYEAACQLLKDPTVLTAIRLFNLRLIKKGLCNNRRYHCMDLADRLLG</sequence>
<protein>
    <recommendedName>
        <fullName evidence="3">GIY-YIG domain-containing protein</fullName>
    </recommendedName>
</protein>
<dbReference type="KEGG" id="gai:IMCC3135_13545"/>
<proteinExistence type="predicted"/>
<accession>A0A2Z2P070</accession>
<organism evidence="1 2">
    <name type="scientific">Granulosicoccus antarcticus IMCC3135</name>
    <dbReference type="NCBI Taxonomy" id="1192854"/>
    <lineage>
        <taxon>Bacteria</taxon>
        <taxon>Pseudomonadati</taxon>
        <taxon>Pseudomonadota</taxon>
        <taxon>Gammaproteobacteria</taxon>
        <taxon>Chromatiales</taxon>
        <taxon>Granulosicoccaceae</taxon>
        <taxon>Granulosicoccus</taxon>
    </lineage>
</organism>